<sequence>MAEITPILQHFQDVFTGKVSFDQIPKSQEDDEYYEDLLECKNICGRPQGSNNKNEIKIKENPPDLKSLKVNPREEEDPHQK</sequence>
<keyword evidence="3" id="KW-1185">Reference proteome</keyword>
<dbReference type="EMBL" id="AVOT02098811">
    <property type="protein sequence ID" value="MBW0576620.1"/>
    <property type="molecule type" value="Genomic_DNA"/>
</dbReference>
<evidence type="ECO:0000313" key="3">
    <source>
        <dbReference type="Proteomes" id="UP000765509"/>
    </source>
</evidence>
<evidence type="ECO:0000313" key="2">
    <source>
        <dbReference type="EMBL" id="MBW0576620.1"/>
    </source>
</evidence>
<organism evidence="2 3">
    <name type="scientific">Austropuccinia psidii MF-1</name>
    <dbReference type="NCBI Taxonomy" id="1389203"/>
    <lineage>
        <taxon>Eukaryota</taxon>
        <taxon>Fungi</taxon>
        <taxon>Dikarya</taxon>
        <taxon>Basidiomycota</taxon>
        <taxon>Pucciniomycotina</taxon>
        <taxon>Pucciniomycetes</taxon>
        <taxon>Pucciniales</taxon>
        <taxon>Sphaerophragmiaceae</taxon>
        <taxon>Austropuccinia</taxon>
    </lineage>
</organism>
<protein>
    <submittedName>
        <fullName evidence="2">Uncharacterized protein</fullName>
    </submittedName>
</protein>
<reference evidence="2" key="1">
    <citation type="submission" date="2021-03" db="EMBL/GenBank/DDBJ databases">
        <title>Draft genome sequence of rust myrtle Austropuccinia psidii MF-1, a brazilian biotype.</title>
        <authorList>
            <person name="Quecine M.C."/>
            <person name="Pachon D.M.R."/>
            <person name="Bonatelli M.L."/>
            <person name="Correr F.H."/>
            <person name="Franceschini L.M."/>
            <person name="Leite T.F."/>
            <person name="Margarido G.R.A."/>
            <person name="Almeida C.A."/>
            <person name="Ferrarezi J.A."/>
            <person name="Labate C.A."/>
        </authorList>
    </citation>
    <scope>NUCLEOTIDE SEQUENCE</scope>
    <source>
        <strain evidence="2">MF-1</strain>
    </source>
</reference>
<comment type="caution">
    <text evidence="2">The sequence shown here is derived from an EMBL/GenBank/DDBJ whole genome shotgun (WGS) entry which is preliminary data.</text>
</comment>
<accession>A0A9Q3PXB4</accession>
<name>A0A9Q3PXB4_9BASI</name>
<feature type="compositionally biased region" description="Basic and acidic residues" evidence="1">
    <location>
        <begin position="54"/>
        <end position="81"/>
    </location>
</feature>
<proteinExistence type="predicted"/>
<feature type="region of interest" description="Disordered" evidence="1">
    <location>
        <begin position="44"/>
        <end position="81"/>
    </location>
</feature>
<evidence type="ECO:0000256" key="1">
    <source>
        <dbReference type="SAM" id="MobiDB-lite"/>
    </source>
</evidence>
<dbReference type="AlphaFoldDB" id="A0A9Q3PXB4"/>
<gene>
    <name evidence="2" type="ORF">O181_116335</name>
</gene>
<dbReference type="Proteomes" id="UP000765509">
    <property type="component" value="Unassembled WGS sequence"/>
</dbReference>